<sequence length="82" mass="9011">MSVDDFIERHVVGGSEAFQCGRRIVTTGGEKGASHVARHFAGSDYCRVSPTKEHDKGLRTQLVDGLISYPADSIVRARLHEE</sequence>
<keyword evidence="2" id="KW-1185">Reference proteome</keyword>
<dbReference type="EMBL" id="CP069025">
    <property type="protein sequence ID" value="QRC93367.1"/>
    <property type="molecule type" value="Genomic_DNA"/>
</dbReference>
<dbReference type="Proteomes" id="UP000663193">
    <property type="component" value="Chromosome 3"/>
</dbReference>
<evidence type="ECO:0000313" key="2">
    <source>
        <dbReference type="Proteomes" id="UP000663193"/>
    </source>
</evidence>
<evidence type="ECO:0000313" key="1">
    <source>
        <dbReference type="EMBL" id="QRC93367.1"/>
    </source>
</evidence>
<dbReference type="AlphaFoldDB" id="A0A7U2EV98"/>
<proteinExistence type="predicted"/>
<gene>
    <name evidence="1" type="ORF">JI435_403690</name>
</gene>
<dbReference type="VEuPathDB" id="FungiDB:JI435_403690"/>
<name>A0A7U2EV98_PHANO</name>
<accession>A0A7U2EV98</accession>
<protein>
    <submittedName>
        <fullName evidence="1">Uncharacterized protein</fullName>
    </submittedName>
</protein>
<reference evidence="2" key="1">
    <citation type="journal article" date="2021" name="BMC Genomics">
        <title>Chromosome-level genome assembly and manually-curated proteome of model necrotroph Parastagonospora nodorum Sn15 reveals a genome-wide trove of candidate effector homologs, and redundancy of virulence-related functions within an accessory chromosome.</title>
        <authorList>
            <person name="Bertazzoni S."/>
            <person name="Jones D.A.B."/>
            <person name="Phan H.T."/>
            <person name="Tan K.-C."/>
            <person name="Hane J.K."/>
        </authorList>
    </citation>
    <scope>NUCLEOTIDE SEQUENCE [LARGE SCALE GENOMIC DNA]</scope>
    <source>
        <strain evidence="2">SN15 / ATCC MYA-4574 / FGSC 10173)</strain>
    </source>
</reference>
<organism evidence="1 2">
    <name type="scientific">Phaeosphaeria nodorum (strain SN15 / ATCC MYA-4574 / FGSC 10173)</name>
    <name type="common">Glume blotch fungus</name>
    <name type="synonym">Parastagonospora nodorum</name>
    <dbReference type="NCBI Taxonomy" id="321614"/>
    <lineage>
        <taxon>Eukaryota</taxon>
        <taxon>Fungi</taxon>
        <taxon>Dikarya</taxon>
        <taxon>Ascomycota</taxon>
        <taxon>Pezizomycotina</taxon>
        <taxon>Dothideomycetes</taxon>
        <taxon>Pleosporomycetidae</taxon>
        <taxon>Pleosporales</taxon>
        <taxon>Pleosporineae</taxon>
        <taxon>Phaeosphaeriaceae</taxon>
        <taxon>Parastagonospora</taxon>
    </lineage>
</organism>